<evidence type="ECO:0000313" key="3">
    <source>
        <dbReference type="Proteomes" id="UP001161497"/>
    </source>
</evidence>
<dbReference type="InterPro" id="IPR014010">
    <property type="entry name" value="REJ_dom"/>
</dbReference>
<proteinExistence type="predicted"/>
<sequence length="54" mass="5938">MEDILVVDVTGNTAVEAVVNSSHVKRVIVIYHMQVHLITHVKIKIDTIDSGVIS</sequence>
<dbReference type="EMBL" id="OX458932">
    <property type="protein sequence ID" value="CAI9084814.1"/>
    <property type="molecule type" value="Genomic_DNA"/>
</dbReference>
<evidence type="ECO:0000259" key="1">
    <source>
        <dbReference type="PROSITE" id="PS51111"/>
    </source>
</evidence>
<keyword evidence="3" id="KW-1185">Reference proteome</keyword>
<reference evidence="2" key="1">
    <citation type="submission" date="2023-03" db="EMBL/GenBank/DDBJ databases">
        <authorList>
            <person name="Cremers G."/>
            <person name="Picone N."/>
        </authorList>
    </citation>
    <scope>NUCLEOTIDE SEQUENCE</scope>
    <source>
        <strain evidence="2">Sample_alias</strain>
    </source>
</reference>
<feature type="domain" description="REJ" evidence="1">
    <location>
        <begin position="14"/>
        <end position="54"/>
    </location>
</feature>
<protein>
    <submittedName>
        <fullName evidence="2">REJ domain-containing protein</fullName>
    </submittedName>
</protein>
<evidence type="ECO:0000313" key="2">
    <source>
        <dbReference type="EMBL" id="CAI9084814.1"/>
    </source>
</evidence>
<organism evidence="2 3">
    <name type="scientific">Candidatus Methylacidiphilum fumarolicum</name>
    <dbReference type="NCBI Taxonomy" id="591154"/>
    <lineage>
        <taxon>Bacteria</taxon>
        <taxon>Pseudomonadati</taxon>
        <taxon>Verrucomicrobiota</taxon>
        <taxon>Methylacidiphilae</taxon>
        <taxon>Methylacidiphilales</taxon>
        <taxon>Methylacidiphilaceae</taxon>
        <taxon>Methylacidiphilum (ex Ratnadevi et al. 2023)</taxon>
    </lineage>
</organism>
<accession>A0ABM9IAY5</accession>
<name>A0ABM9IAY5_9BACT</name>
<gene>
    <name evidence="2" type="ORF">MFUM_0422</name>
</gene>
<dbReference type="Proteomes" id="UP001161497">
    <property type="component" value="Chromosome"/>
</dbReference>
<dbReference type="PROSITE" id="PS51111">
    <property type="entry name" value="REJ"/>
    <property type="match status" value="1"/>
</dbReference>